<dbReference type="UniPathway" id="UPA00094"/>
<dbReference type="Pfam" id="PF08545">
    <property type="entry name" value="ACP_syn_III"/>
    <property type="match status" value="1"/>
</dbReference>
<dbReference type="PANTHER" id="PTHR34069">
    <property type="entry name" value="3-OXOACYL-[ACYL-CARRIER-PROTEIN] SYNTHASE 3"/>
    <property type="match status" value="1"/>
</dbReference>
<comment type="pathway">
    <text evidence="1 14">Lipid metabolism; fatty acid biosynthesis.</text>
</comment>
<keyword evidence="3 14" id="KW-0963">Cytoplasm</keyword>
<evidence type="ECO:0000256" key="13">
    <source>
        <dbReference type="ARBA" id="ARBA00052985"/>
    </source>
</evidence>
<keyword evidence="7 14" id="KW-0443">Lipid metabolism</keyword>
<comment type="catalytic activity">
    <reaction evidence="12">
        <text>2-methylpropanoyl-CoA + malonyl-[ACP] + H(+) = 4-methyl-3-oxopentanoyl-[ACP] + CO2 + CoA</text>
        <dbReference type="Rhea" id="RHEA:42268"/>
        <dbReference type="Rhea" id="RHEA-COMP:9623"/>
        <dbReference type="Rhea" id="RHEA-COMP:9940"/>
        <dbReference type="ChEBI" id="CHEBI:15378"/>
        <dbReference type="ChEBI" id="CHEBI:16526"/>
        <dbReference type="ChEBI" id="CHEBI:57287"/>
        <dbReference type="ChEBI" id="CHEBI:57338"/>
        <dbReference type="ChEBI" id="CHEBI:78449"/>
        <dbReference type="ChEBI" id="CHEBI:78820"/>
        <dbReference type="EC" id="2.3.1.300"/>
    </reaction>
    <physiologicalReaction direction="left-to-right" evidence="12">
        <dbReference type="Rhea" id="RHEA:42269"/>
    </physiologicalReaction>
</comment>
<dbReference type="EMBL" id="VNJK01000003">
    <property type="protein sequence ID" value="TVX88130.1"/>
    <property type="molecule type" value="Genomic_DNA"/>
</dbReference>
<dbReference type="GO" id="GO:0005737">
    <property type="term" value="C:cytoplasm"/>
    <property type="evidence" value="ECO:0007669"/>
    <property type="project" value="UniProtKB-SubCell"/>
</dbReference>
<keyword evidence="5 14" id="KW-0808">Transferase</keyword>
<evidence type="ECO:0000256" key="6">
    <source>
        <dbReference type="ARBA" id="ARBA00022832"/>
    </source>
</evidence>
<keyword evidence="8 14" id="KW-0275">Fatty acid biosynthesis</keyword>
<evidence type="ECO:0000256" key="7">
    <source>
        <dbReference type="ARBA" id="ARBA00023098"/>
    </source>
</evidence>
<dbReference type="OrthoDB" id="9815506at2"/>
<keyword evidence="6 14" id="KW-0276">Fatty acid metabolism</keyword>
<dbReference type="Gene3D" id="3.40.47.10">
    <property type="match status" value="1"/>
</dbReference>
<dbReference type="FunFam" id="3.40.47.10:FF:000004">
    <property type="entry name" value="3-oxoacyl-[acyl-carrier-protein] synthase 3"/>
    <property type="match status" value="1"/>
</dbReference>
<feature type="region of interest" description="ACP-binding" evidence="14">
    <location>
        <begin position="255"/>
        <end position="259"/>
    </location>
</feature>
<dbReference type="Pfam" id="PF08541">
    <property type="entry name" value="ACP_syn_III_C"/>
    <property type="match status" value="1"/>
</dbReference>
<evidence type="ECO:0000259" key="15">
    <source>
        <dbReference type="Pfam" id="PF08541"/>
    </source>
</evidence>
<gene>
    <name evidence="14" type="primary">fabH</name>
    <name evidence="17" type="ORF">FPZ44_19680</name>
</gene>
<dbReference type="SUPFAM" id="SSF53901">
    <property type="entry name" value="Thiolase-like"/>
    <property type="match status" value="1"/>
</dbReference>
<comment type="function">
    <text evidence="14">Catalyzes the condensation reaction of fatty acid synthesis by the addition to an acyl acceptor of two carbons from malonyl-ACP. Catalyzes the first condensation reaction which initiates fatty acid synthesis and may therefore play a role in governing the total rate of fatty acid production. Possesses both acetoacetyl-ACP synthase and acetyl transacylase activities. Its substrate specificity determines the biosynthesis of branched-chain and/or straight-chain of fatty acids.</text>
</comment>
<dbReference type="NCBIfam" id="NF006829">
    <property type="entry name" value="PRK09352.1"/>
    <property type="match status" value="1"/>
</dbReference>
<comment type="subunit">
    <text evidence="14">Homodimer.</text>
</comment>
<dbReference type="Proteomes" id="UP000318102">
    <property type="component" value="Unassembled WGS sequence"/>
</dbReference>
<feature type="active site" evidence="14">
    <location>
        <position position="284"/>
    </location>
</feature>
<evidence type="ECO:0000256" key="14">
    <source>
        <dbReference type="HAMAP-Rule" id="MF_01815"/>
    </source>
</evidence>
<reference evidence="17 18" key="1">
    <citation type="submission" date="2019-07" db="EMBL/GenBank/DDBJ databases">
        <authorList>
            <person name="Kim J."/>
        </authorList>
    </citation>
    <scope>NUCLEOTIDE SEQUENCE [LARGE SCALE GENOMIC DNA]</scope>
    <source>
        <strain evidence="17 18">N4</strain>
    </source>
</reference>
<comment type="catalytic activity">
    <reaction evidence="13">
        <text>3-methylbutanoyl-CoA + malonyl-[ACP] + H(+) = 5-methyl-3-oxohexanoyl-[ACP] + CO2 + CoA</text>
        <dbReference type="Rhea" id="RHEA:42272"/>
        <dbReference type="Rhea" id="RHEA-COMP:9623"/>
        <dbReference type="Rhea" id="RHEA-COMP:9941"/>
        <dbReference type="ChEBI" id="CHEBI:15378"/>
        <dbReference type="ChEBI" id="CHEBI:16526"/>
        <dbReference type="ChEBI" id="CHEBI:57287"/>
        <dbReference type="ChEBI" id="CHEBI:57345"/>
        <dbReference type="ChEBI" id="CHEBI:78449"/>
        <dbReference type="ChEBI" id="CHEBI:78822"/>
        <dbReference type="EC" id="2.3.1.300"/>
    </reaction>
    <physiologicalReaction direction="left-to-right" evidence="13">
        <dbReference type="Rhea" id="RHEA:42273"/>
    </physiologicalReaction>
</comment>
<evidence type="ECO:0000256" key="4">
    <source>
        <dbReference type="ARBA" id="ARBA00022516"/>
    </source>
</evidence>
<sequence>MAKLISQARITSLGYYVPEQRLTNADMEQLVDTSHEWIVQRTGIVERRKSDEHQYTSDLSIRAVQNLIDRFQKQIDDVDFILVCTITPDYGFPSVAARVQAHFGISRCGTLDINAVCAGFAYGLHLANSLITSGLHNKVLVIGAETLTKITDYTDRATCILFGDGAGAALVERDAQNPSFIGAVQGTKGEGGKHVYLSGLSQTIDGQPMNSPNKMWQNGREVYRWATTTVSEGIQELVQQADFSLKNINWIVPHSANQRILESISERIDVPIDRFLSSIEYYGNTSTASIPLAIQVGLEQGKLQNGDHLILFGFGGGLTYAGLLIQWNLDPETT</sequence>
<comment type="similarity">
    <text evidence="2 14">Belongs to the thiolase-like superfamily. FabH family.</text>
</comment>
<dbReference type="GO" id="GO:0004315">
    <property type="term" value="F:3-oxoacyl-[acyl-carrier-protein] synthase activity"/>
    <property type="evidence" value="ECO:0007669"/>
    <property type="project" value="InterPro"/>
</dbReference>
<proteinExistence type="inferred from homology"/>
<keyword evidence="9 14" id="KW-0012">Acyltransferase</keyword>
<evidence type="ECO:0000256" key="5">
    <source>
        <dbReference type="ARBA" id="ARBA00022679"/>
    </source>
</evidence>
<dbReference type="InterPro" id="IPR016039">
    <property type="entry name" value="Thiolase-like"/>
</dbReference>
<feature type="active site" evidence="14">
    <location>
        <position position="117"/>
    </location>
</feature>
<comment type="caution">
    <text evidence="17">The sequence shown here is derived from an EMBL/GenBank/DDBJ whole genome shotgun (WGS) entry which is preliminary data.</text>
</comment>
<organism evidence="17 18">
    <name type="scientific">Paenibacillus agilis</name>
    <dbReference type="NCBI Taxonomy" id="3020863"/>
    <lineage>
        <taxon>Bacteria</taxon>
        <taxon>Bacillati</taxon>
        <taxon>Bacillota</taxon>
        <taxon>Bacilli</taxon>
        <taxon>Bacillales</taxon>
        <taxon>Paenibacillaceae</taxon>
        <taxon>Paenibacillus</taxon>
    </lineage>
</organism>
<comment type="catalytic activity">
    <reaction evidence="11">
        <text>(2S)-2-methylbutanoyl-CoA + malonyl-[ACP] + H(+) = (4S)-4-methyl-3-oxohexanoyl-[ACP] + CO2 + CoA</text>
        <dbReference type="Rhea" id="RHEA:42276"/>
        <dbReference type="Rhea" id="RHEA-COMP:9623"/>
        <dbReference type="Rhea" id="RHEA-COMP:17148"/>
        <dbReference type="ChEBI" id="CHEBI:15378"/>
        <dbReference type="ChEBI" id="CHEBI:16526"/>
        <dbReference type="ChEBI" id="CHEBI:57287"/>
        <dbReference type="ChEBI" id="CHEBI:78449"/>
        <dbReference type="ChEBI" id="CHEBI:88166"/>
        <dbReference type="ChEBI" id="CHEBI:167462"/>
        <dbReference type="EC" id="2.3.1.300"/>
    </reaction>
    <physiologicalReaction direction="left-to-right" evidence="11">
        <dbReference type="Rhea" id="RHEA:42277"/>
    </physiologicalReaction>
</comment>
<dbReference type="RefSeq" id="WP_144993029.1">
    <property type="nucleotide sequence ID" value="NZ_VNJK01000003.1"/>
</dbReference>
<accession>A0A559IKR4</accession>
<comment type="catalytic activity">
    <reaction evidence="10">
        <text>malonyl-[ACP] + acetyl-CoA + H(+) = 3-oxobutanoyl-[ACP] + CO2 + CoA</text>
        <dbReference type="Rhea" id="RHEA:12080"/>
        <dbReference type="Rhea" id="RHEA-COMP:9623"/>
        <dbReference type="Rhea" id="RHEA-COMP:9625"/>
        <dbReference type="ChEBI" id="CHEBI:15378"/>
        <dbReference type="ChEBI" id="CHEBI:16526"/>
        <dbReference type="ChEBI" id="CHEBI:57287"/>
        <dbReference type="ChEBI" id="CHEBI:57288"/>
        <dbReference type="ChEBI" id="CHEBI:78449"/>
        <dbReference type="ChEBI" id="CHEBI:78450"/>
        <dbReference type="EC" id="2.3.1.180"/>
    </reaction>
    <physiologicalReaction direction="left-to-right" evidence="10">
        <dbReference type="Rhea" id="RHEA:12081"/>
    </physiologicalReaction>
</comment>
<evidence type="ECO:0000256" key="3">
    <source>
        <dbReference type="ARBA" id="ARBA00022490"/>
    </source>
</evidence>
<feature type="domain" description="Beta-ketoacyl-[acyl-carrier-protein] synthase III N-terminal" evidence="16">
    <location>
        <begin position="111"/>
        <end position="189"/>
    </location>
</feature>
<dbReference type="EC" id="2.3.1.180" evidence="14"/>
<dbReference type="PANTHER" id="PTHR34069:SF2">
    <property type="entry name" value="BETA-KETOACYL-[ACYL-CARRIER-PROTEIN] SYNTHASE III"/>
    <property type="match status" value="1"/>
</dbReference>
<dbReference type="HAMAP" id="MF_01815">
    <property type="entry name" value="FabH"/>
    <property type="match status" value="1"/>
</dbReference>
<dbReference type="NCBIfam" id="TIGR00747">
    <property type="entry name" value="fabH"/>
    <property type="match status" value="1"/>
</dbReference>
<evidence type="ECO:0000256" key="9">
    <source>
        <dbReference type="ARBA" id="ARBA00023315"/>
    </source>
</evidence>
<evidence type="ECO:0000256" key="12">
    <source>
        <dbReference type="ARBA" id="ARBA00052467"/>
    </source>
</evidence>
<comment type="subcellular location">
    <subcellularLocation>
        <location evidence="14">Cytoplasm</location>
    </subcellularLocation>
</comment>
<evidence type="ECO:0000313" key="17">
    <source>
        <dbReference type="EMBL" id="TVX88130.1"/>
    </source>
</evidence>
<evidence type="ECO:0000256" key="2">
    <source>
        <dbReference type="ARBA" id="ARBA00008642"/>
    </source>
</evidence>
<keyword evidence="4 14" id="KW-0444">Lipid biosynthesis</keyword>
<dbReference type="InterPro" id="IPR004655">
    <property type="entry name" value="FabH"/>
</dbReference>
<dbReference type="InterPro" id="IPR013747">
    <property type="entry name" value="ACP_syn_III_C"/>
</dbReference>
<keyword evidence="18" id="KW-1185">Reference proteome</keyword>
<dbReference type="InterPro" id="IPR013751">
    <property type="entry name" value="ACP_syn_III_N"/>
</dbReference>
<keyword evidence="14" id="KW-0511">Multifunctional enzyme</keyword>
<dbReference type="AlphaFoldDB" id="A0A559IKR4"/>
<evidence type="ECO:0000256" key="10">
    <source>
        <dbReference type="ARBA" id="ARBA00051096"/>
    </source>
</evidence>
<dbReference type="CDD" id="cd00830">
    <property type="entry name" value="KAS_III"/>
    <property type="match status" value="1"/>
</dbReference>
<evidence type="ECO:0000256" key="11">
    <source>
        <dbReference type="ARBA" id="ARBA00052407"/>
    </source>
</evidence>
<evidence type="ECO:0000313" key="18">
    <source>
        <dbReference type="Proteomes" id="UP000318102"/>
    </source>
</evidence>
<evidence type="ECO:0000256" key="1">
    <source>
        <dbReference type="ARBA" id="ARBA00005194"/>
    </source>
</evidence>
<evidence type="ECO:0000256" key="8">
    <source>
        <dbReference type="ARBA" id="ARBA00023160"/>
    </source>
</evidence>
<protein>
    <recommendedName>
        <fullName evidence="14">Beta-ketoacyl-[acyl-carrier-protein] synthase III</fullName>
        <shortName evidence="14">Beta-ketoacyl-ACP synthase III</shortName>
        <shortName evidence="14">KAS III</shortName>
        <ecNumber evidence="14">2.3.1.180</ecNumber>
    </recommendedName>
    <alternativeName>
        <fullName evidence="14">3-oxoacyl-[acyl-carrier-protein] synthase 3</fullName>
    </alternativeName>
    <alternativeName>
        <fullName evidence="14">3-oxoacyl-[acyl-carrier-protein] synthase III</fullName>
    </alternativeName>
</protein>
<comment type="domain">
    <text evidence="14">The last Arg residue of the ACP-binding site is essential for the weak association between ACP/AcpP and FabH.</text>
</comment>
<dbReference type="GO" id="GO:0044550">
    <property type="term" value="P:secondary metabolite biosynthetic process"/>
    <property type="evidence" value="ECO:0007669"/>
    <property type="project" value="TreeGrafter"/>
</dbReference>
<dbReference type="GO" id="GO:0006633">
    <property type="term" value="P:fatty acid biosynthetic process"/>
    <property type="evidence" value="ECO:0007669"/>
    <property type="project" value="UniProtKB-UniRule"/>
</dbReference>
<feature type="active site" evidence="14">
    <location>
        <position position="254"/>
    </location>
</feature>
<name>A0A559IKR4_9BACL</name>
<dbReference type="GO" id="GO:0033818">
    <property type="term" value="F:beta-ketoacyl-acyl-carrier-protein synthase III activity"/>
    <property type="evidence" value="ECO:0007669"/>
    <property type="project" value="UniProtKB-UniRule"/>
</dbReference>
<evidence type="ECO:0000259" key="16">
    <source>
        <dbReference type="Pfam" id="PF08545"/>
    </source>
</evidence>
<feature type="domain" description="Beta-ketoacyl-[acyl-carrier-protein] synthase III C-terminal" evidence="15">
    <location>
        <begin position="239"/>
        <end position="327"/>
    </location>
</feature>